<dbReference type="FunFam" id="3.20.20.150:FF:000001">
    <property type="entry name" value="Probable endonuclease 4"/>
    <property type="match status" value="1"/>
</dbReference>
<feature type="binding site" evidence="9">
    <location>
        <position position="69"/>
    </location>
    <ligand>
        <name>Zn(2+)</name>
        <dbReference type="ChEBI" id="CHEBI:29105"/>
        <label>1</label>
    </ligand>
</feature>
<dbReference type="SUPFAM" id="SSF51658">
    <property type="entry name" value="Xylose isomerase-like"/>
    <property type="match status" value="1"/>
</dbReference>
<evidence type="ECO:0000313" key="11">
    <source>
        <dbReference type="Proteomes" id="UP001163441"/>
    </source>
</evidence>
<dbReference type="RefSeq" id="WP_158360450.1">
    <property type="nucleotide sequence ID" value="NZ_CP034897.1"/>
</dbReference>
<dbReference type="GO" id="GO:0003906">
    <property type="term" value="F:DNA-(apurinic or apyrimidinic site) endonuclease activity"/>
    <property type="evidence" value="ECO:0007669"/>
    <property type="project" value="TreeGrafter"/>
</dbReference>
<sequence>MRYIGAHVSSAGGLEKAVFRAFQLKATAFSFFTKNQLQWSALPLSLIEIDNFKKACNQYNFFFEKIIPHSSYLINLGHPDDNLLKKSRVAFINEIKRCDDLGLFFLNFHPGSHLNQISEMDCLSRISESINIALEQTKNIVAVIENTAGQGTNVGYRFEHLYEIINKIDDKSRVGVCLDTCHLFAAGYDLRTKENCQNIFNNFFNLIELKYLKCLHLNDSKKEFNSRVDRHENLGLGQIGTLVFEWIIKNKSFDNIPMILETKNSKMWIKEISWLKSLK</sequence>
<keyword evidence="2 9" id="KW-0540">Nuclease</keyword>
<dbReference type="NCBIfam" id="TIGR00587">
    <property type="entry name" value="nfo"/>
    <property type="match status" value="1"/>
</dbReference>
<feature type="binding site" evidence="9">
    <location>
        <position position="261"/>
    </location>
    <ligand>
        <name>Zn(2+)</name>
        <dbReference type="ChEBI" id="CHEBI:29105"/>
        <label>2</label>
    </ligand>
</feature>
<dbReference type="PROSITE" id="PS00729">
    <property type="entry name" value="AP_NUCLEASE_F2_1"/>
    <property type="match status" value="1"/>
</dbReference>
<dbReference type="EMBL" id="CP113403">
    <property type="protein sequence ID" value="WAI17910.1"/>
    <property type="molecule type" value="Genomic_DNA"/>
</dbReference>
<evidence type="ECO:0000256" key="4">
    <source>
        <dbReference type="ARBA" id="ARBA00022759"/>
    </source>
</evidence>
<keyword evidence="6 9" id="KW-0378">Hydrolase</keyword>
<feature type="binding site" evidence="9">
    <location>
        <position position="145"/>
    </location>
    <ligand>
        <name>Zn(2+)</name>
        <dbReference type="ChEBI" id="CHEBI:29105"/>
        <label>2</label>
    </ligand>
</feature>
<feature type="binding site" evidence="9">
    <location>
        <position position="179"/>
    </location>
    <ligand>
        <name>Zn(2+)</name>
        <dbReference type="ChEBI" id="CHEBI:29105"/>
        <label>2</label>
    </ligand>
</feature>
<dbReference type="PANTHER" id="PTHR21445:SF0">
    <property type="entry name" value="APURINIC-APYRIMIDINIC ENDONUCLEASE"/>
    <property type="match status" value="1"/>
</dbReference>
<dbReference type="NCBIfam" id="NF002199">
    <property type="entry name" value="PRK01060.1-4"/>
    <property type="match status" value="1"/>
</dbReference>
<feature type="binding site" evidence="9">
    <location>
        <position position="229"/>
    </location>
    <ligand>
        <name>Zn(2+)</name>
        <dbReference type="ChEBI" id="CHEBI:29105"/>
        <label>3</label>
    </ligand>
</feature>
<dbReference type="InterPro" id="IPR013022">
    <property type="entry name" value="Xyl_isomerase-like_TIM-brl"/>
</dbReference>
<dbReference type="EC" id="3.1.21.2" evidence="9"/>
<dbReference type="InterPro" id="IPR001719">
    <property type="entry name" value="AP_endonuc_2"/>
</dbReference>
<feature type="binding site" evidence="9">
    <location>
        <position position="231"/>
    </location>
    <ligand>
        <name>Zn(2+)</name>
        <dbReference type="ChEBI" id="CHEBI:29105"/>
        <label>3</label>
    </ligand>
</feature>
<evidence type="ECO:0000256" key="8">
    <source>
        <dbReference type="ARBA" id="ARBA00023204"/>
    </source>
</evidence>
<dbReference type="GO" id="GO:0008270">
    <property type="term" value="F:zinc ion binding"/>
    <property type="evidence" value="ECO:0007669"/>
    <property type="project" value="UniProtKB-UniRule"/>
</dbReference>
<feature type="binding site" evidence="9">
    <location>
        <position position="182"/>
    </location>
    <ligand>
        <name>Zn(2+)</name>
        <dbReference type="ChEBI" id="CHEBI:29105"/>
        <label>3</label>
    </ligand>
</feature>
<proteinExistence type="inferred from homology"/>
<dbReference type="InterPro" id="IPR036237">
    <property type="entry name" value="Xyl_isomerase-like_sf"/>
</dbReference>
<dbReference type="PANTHER" id="PTHR21445">
    <property type="entry name" value="ENDONUCLEASE IV ENDODEOXYRIBONUCLEASE IV"/>
    <property type="match status" value="1"/>
</dbReference>
<dbReference type="OrthoDB" id="9805666at2"/>
<name>A0A4D6XL64_9GAMM</name>
<comment type="catalytic activity">
    <reaction evidence="9">
        <text>Endonucleolytic cleavage to 5'-phosphooligonucleotide end-products.</text>
        <dbReference type="EC" id="3.1.21.2"/>
    </reaction>
</comment>
<protein>
    <recommendedName>
        <fullName evidence="9">Probable endonuclease 4</fullName>
        <ecNumber evidence="9">3.1.21.2</ecNumber>
    </recommendedName>
    <alternativeName>
        <fullName evidence="9">Endodeoxyribonuclease IV</fullName>
    </alternativeName>
    <alternativeName>
        <fullName evidence="9">Endonuclease IV</fullName>
    </alternativeName>
</protein>
<evidence type="ECO:0000256" key="2">
    <source>
        <dbReference type="ARBA" id="ARBA00022722"/>
    </source>
</evidence>
<keyword evidence="7 9" id="KW-0862">Zinc</keyword>
<dbReference type="Pfam" id="PF01261">
    <property type="entry name" value="AP_endonuc_2"/>
    <property type="match status" value="1"/>
</dbReference>
<dbReference type="Proteomes" id="UP001163441">
    <property type="component" value="Chromosome"/>
</dbReference>
<dbReference type="PROSITE" id="PS51432">
    <property type="entry name" value="AP_NUCLEASE_F2_4"/>
    <property type="match status" value="1"/>
</dbReference>
<dbReference type="CDD" id="cd00019">
    <property type="entry name" value="AP2Ec"/>
    <property type="match status" value="1"/>
</dbReference>
<dbReference type="GO" id="GO:0008833">
    <property type="term" value="F:deoxyribonuclease IV (phage-T4-induced) activity"/>
    <property type="evidence" value="ECO:0007669"/>
    <property type="project" value="UniProtKB-UniRule"/>
</dbReference>
<dbReference type="SMART" id="SM00518">
    <property type="entry name" value="AP2Ec"/>
    <property type="match status" value="1"/>
</dbReference>
<organism evidence="10 11">
    <name type="scientific">Buchnera aphidicola</name>
    <name type="common">Aphis craccivora</name>
    <dbReference type="NCBI Taxonomy" id="466616"/>
    <lineage>
        <taxon>Bacteria</taxon>
        <taxon>Pseudomonadati</taxon>
        <taxon>Pseudomonadota</taxon>
        <taxon>Gammaproteobacteria</taxon>
        <taxon>Enterobacterales</taxon>
        <taxon>Erwiniaceae</taxon>
        <taxon>Buchnera</taxon>
    </lineage>
</organism>
<dbReference type="GO" id="GO:0006284">
    <property type="term" value="P:base-excision repair"/>
    <property type="evidence" value="ECO:0007669"/>
    <property type="project" value="TreeGrafter"/>
</dbReference>
<accession>A0A4D6XL64</accession>
<dbReference type="PROSITE" id="PS00730">
    <property type="entry name" value="AP_NUCLEASE_F2_2"/>
    <property type="match status" value="1"/>
</dbReference>
<keyword evidence="4 9" id="KW-0255">Endonuclease</keyword>
<keyword evidence="5 9" id="KW-0227">DNA damage</keyword>
<evidence type="ECO:0000256" key="6">
    <source>
        <dbReference type="ARBA" id="ARBA00022801"/>
    </source>
</evidence>
<evidence type="ECO:0000256" key="5">
    <source>
        <dbReference type="ARBA" id="ARBA00022763"/>
    </source>
</evidence>
<keyword evidence="8 9" id="KW-0234">DNA repair</keyword>
<evidence type="ECO:0000256" key="7">
    <source>
        <dbReference type="ARBA" id="ARBA00022833"/>
    </source>
</evidence>
<comment type="similarity">
    <text evidence="1 9">Belongs to the AP endonuclease 2 family.</text>
</comment>
<evidence type="ECO:0000256" key="9">
    <source>
        <dbReference type="HAMAP-Rule" id="MF_00152"/>
    </source>
</evidence>
<gene>
    <name evidence="9 10" type="primary">nfo</name>
    <name evidence="10" type="ORF">OWM53_00700</name>
</gene>
<feature type="binding site" evidence="9">
    <location>
        <position position="216"/>
    </location>
    <ligand>
        <name>Zn(2+)</name>
        <dbReference type="ChEBI" id="CHEBI:29105"/>
        <label>2</label>
    </ligand>
</feature>
<reference evidence="10" key="1">
    <citation type="submission" date="2022-11" db="EMBL/GenBank/DDBJ databases">
        <title>The whole genome sequencing of pests is an important tool to study the evolution of the plant-insect interaction and insecticide resistance.</title>
        <authorList>
            <person name="Kananovich Y."/>
        </authorList>
    </citation>
    <scope>NUCLEOTIDE SEQUENCE</scope>
    <source>
        <strain evidence="10">BSU_Aph_2016</strain>
    </source>
</reference>
<dbReference type="InterPro" id="IPR018246">
    <property type="entry name" value="AP_endonuc_F2_Zn_BS"/>
</dbReference>
<comment type="cofactor">
    <cofactor evidence="9">
        <name>Zn(2+)</name>
        <dbReference type="ChEBI" id="CHEBI:29105"/>
    </cofactor>
    <text evidence="9">Binds 3 Zn(2+) ions.</text>
</comment>
<keyword evidence="3 9" id="KW-0479">Metal-binding</keyword>
<dbReference type="GO" id="GO:0003677">
    <property type="term" value="F:DNA binding"/>
    <property type="evidence" value="ECO:0007669"/>
    <property type="project" value="InterPro"/>
</dbReference>
<feature type="binding site" evidence="9">
    <location>
        <position position="145"/>
    </location>
    <ligand>
        <name>Zn(2+)</name>
        <dbReference type="ChEBI" id="CHEBI:29105"/>
        <label>1</label>
    </ligand>
</feature>
<feature type="binding site" evidence="9">
    <location>
        <position position="109"/>
    </location>
    <ligand>
        <name>Zn(2+)</name>
        <dbReference type="ChEBI" id="CHEBI:29105"/>
        <label>1</label>
    </ligand>
</feature>
<dbReference type="Gene3D" id="3.20.20.150">
    <property type="entry name" value="Divalent-metal-dependent TIM barrel enzymes"/>
    <property type="match status" value="1"/>
</dbReference>
<evidence type="ECO:0000256" key="1">
    <source>
        <dbReference type="ARBA" id="ARBA00005340"/>
    </source>
</evidence>
<evidence type="ECO:0000256" key="3">
    <source>
        <dbReference type="ARBA" id="ARBA00022723"/>
    </source>
</evidence>
<dbReference type="PROSITE" id="PS00731">
    <property type="entry name" value="AP_NUCLEASE_F2_3"/>
    <property type="match status" value="1"/>
</dbReference>
<dbReference type="AlphaFoldDB" id="A0A4D6XL64"/>
<dbReference type="HAMAP" id="MF_00152">
    <property type="entry name" value="Nfo"/>
    <property type="match status" value="1"/>
</dbReference>
<comment type="function">
    <text evidence="9">Endonuclease IV plays a role in DNA repair. It cleaves phosphodiester bonds at apurinic or apyrimidinic (AP) sites, generating a 3'-hydroxyl group and a 5'-terminal sugar phosphate.</text>
</comment>
<dbReference type="GO" id="GO:0008081">
    <property type="term" value="F:phosphoric diester hydrolase activity"/>
    <property type="evidence" value="ECO:0007669"/>
    <property type="project" value="TreeGrafter"/>
</dbReference>
<evidence type="ECO:0000313" key="10">
    <source>
        <dbReference type="EMBL" id="WAI17910.1"/>
    </source>
</evidence>